<dbReference type="PANTHER" id="PTHR38454:SF1">
    <property type="entry name" value="INTEGRAL MEMBRANE PROTEIN"/>
    <property type="match status" value="1"/>
</dbReference>
<reference evidence="2 3" key="1">
    <citation type="journal article" date="2015" name="Nature">
        <title>rRNA introns, odd ribosomes, and small enigmatic genomes across a large radiation of phyla.</title>
        <authorList>
            <person name="Brown C.T."/>
            <person name="Hug L.A."/>
            <person name="Thomas B.C."/>
            <person name="Sharon I."/>
            <person name="Castelle C.J."/>
            <person name="Singh A."/>
            <person name="Wilkins M.J."/>
            <person name="Williams K.H."/>
            <person name="Banfield J.F."/>
        </authorList>
    </citation>
    <scope>NUCLEOTIDE SEQUENCE [LARGE SCALE GENOMIC DNA]</scope>
</reference>
<name>A0A0G0ICM9_9BACT</name>
<dbReference type="Proteomes" id="UP000034231">
    <property type="component" value="Unassembled WGS sequence"/>
</dbReference>
<proteinExistence type="predicted"/>
<feature type="transmembrane region" description="Helical" evidence="1">
    <location>
        <begin position="152"/>
        <end position="179"/>
    </location>
</feature>
<dbReference type="EMBL" id="LBTX01000025">
    <property type="protein sequence ID" value="KKQ48720.1"/>
    <property type="molecule type" value="Genomic_DNA"/>
</dbReference>
<dbReference type="InterPro" id="IPR018580">
    <property type="entry name" value="Uncharacterised_YfhO"/>
</dbReference>
<sequence>MNKFKKLWPIGLIILICSLIYYEFVFLGKVPLPADTLVGAYFPWLDYKWGYIVGIPVKNAITSDAFSQFFVWKKIMTDSYLQGIAPLWNPFSFIGNPLLSTFETSALNPANILLFIPKMGWGLYIFSSSLAAFLSMYIFLGNYVSNRLIRIISSIIFAFAGPMTTWAEFGTAVWAAAALPLILHFIRQSLKRSKPSDYIFVSLLITFLIFAGHVQLLEYTFVLIPIYIYFVLRKEQSLFSRKKLLILLFSVVIGIGIGSIQLLPSYDFFGRSIRSAEKYAEQANFGLTPIQESARLVAADLFGHPARGNDFTHLLYRESYIGAISVPLIIFLLVAIPIELDMMFFLILFIGSVLLAIDNPISRATWGLPLPLITYSSASRLFFITGFSASALVAISLDKLKNKKQTIKPLAIGVMLVILYILVSILPVEAKFRSVSIRNSIVYIGLLLTFLTSSFLLRNHRRLLIWAILLVITLDFSRYFQNFNTFVKSELVFPETPILEFLQGQPSPFRIVRENTALLPPNTWAYYGLESIEGYDPLYSADYARFFHVVKGSAYTDAVNRFAILGDTFEKKWLDALNVKYILSVLPDPGLSDSEFLYQLKQSDMVEIKRIGHVAVYQNLDALNRAFFVDKVTKGKDLEDVYRLISQKDFDPSSEAVILDDLPGQLAPGSNQVISLDQNDGLVTITTKNKDKGFLVVSNSFDPGWKAKINGQPVHLYQVDTSLIGLLVPPGDNIIELQYLPDSFMAGAKISLISLATLPLLHYLAGRLKKNERKD</sequence>
<keyword evidence="1" id="KW-1133">Transmembrane helix</keyword>
<evidence type="ECO:0000256" key="1">
    <source>
        <dbReference type="SAM" id="Phobius"/>
    </source>
</evidence>
<gene>
    <name evidence="2" type="ORF">US68_C0025G0005</name>
</gene>
<keyword evidence="1" id="KW-0812">Transmembrane</keyword>
<evidence type="ECO:0000313" key="3">
    <source>
        <dbReference type="Proteomes" id="UP000034231"/>
    </source>
</evidence>
<feature type="transmembrane region" description="Helical" evidence="1">
    <location>
        <begin position="7"/>
        <end position="27"/>
    </location>
</feature>
<feature type="transmembrane region" description="Helical" evidence="1">
    <location>
        <begin position="744"/>
        <end position="765"/>
    </location>
</feature>
<comment type="caution">
    <text evidence="2">The sequence shown here is derived from an EMBL/GenBank/DDBJ whole genome shotgun (WGS) entry which is preliminary data.</text>
</comment>
<feature type="transmembrane region" description="Helical" evidence="1">
    <location>
        <begin position="244"/>
        <end position="263"/>
    </location>
</feature>
<feature type="transmembrane region" description="Helical" evidence="1">
    <location>
        <begin position="409"/>
        <end position="428"/>
    </location>
</feature>
<feature type="transmembrane region" description="Helical" evidence="1">
    <location>
        <begin position="121"/>
        <end position="140"/>
    </location>
</feature>
<feature type="transmembrane region" description="Helical" evidence="1">
    <location>
        <begin position="381"/>
        <end position="397"/>
    </location>
</feature>
<evidence type="ECO:0008006" key="4">
    <source>
        <dbReference type="Google" id="ProtNLM"/>
    </source>
</evidence>
<feature type="transmembrane region" description="Helical" evidence="1">
    <location>
        <begin position="464"/>
        <end position="480"/>
    </location>
</feature>
<feature type="transmembrane region" description="Helical" evidence="1">
    <location>
        <begin position="319"/>
        <end position="336"/>
    </location>
</feature>
<evidence type="ECO:0000313" key="2">
    <source>
        <dbReference type="EMBL" id="KKQ48720.1"/>
    </source>
</evidence>
<feature type="transmembrane region" description="Helical" evidence="1">
    <location>
        <begin position="343"/>
        <end position="361"/>
    </location>
</feature>
<accession>A0A0G0ICM9</accession>
<feature type="transmembrane region" description="Helical" evidence="1">
    <location>
        <begin position="199"/>
        <end position="232"/>
    </location>
</feature>
<feature type="transmembrane region" description="Helical" evidence="1">
    <location>
        <begin position="440"/>
        <end position="457"/>
    </location>
</feature>
<dbReference type="Pfam" id="PF09586">
    <property type="entry name" value="YfhO"/>
    <property type="match status" value="2"/>
</dbReference>
<keyword evidence="1" id="KW-0472">Membrane</keyword>
<organism evidence="2 3">
    <name type="scientific">Candidatus Shapirobacteria bacterium GW2011_GWE1_38_10</name>
    <dbReference type="NCBI Taxonomy" id="1618488"/>
    <lineage>
        <taxon>Bacteria</taxon>
        <taxon>Candidatus Shapironibacteriota</taxon>
    </lineage>
</organism>
<protein>
    <recommendedName>
        <fullName evidence="4">Membrane protein 6-pyruvoyl-tetrahydropterin synthase-related domain-containing protein</fullName>
    </recommendedName>
</protein>
<dbReference type="AlphaFoldDB" id="A0A0G0ICM9"/>
<dbReference type="PANTHER" id="PTHR38454">
    <property type="entry name" value="INTEGRAL MEMBRANE PROTEIN-RELATED"/>
    <property type="match status" value="1"/>
</dbReference>